<keyword evidence="9 11" id="KW-1015">Disulfide bond</keyword>
<dbReference type="HOGENOM" id="CLU_106245_2_3_11"/>
<dbReference type="InterPro" id="IPR003482">
    <property type="entry name" value="Whib"/>
</dbReference>
<sequence length="151" mass="16667">MNKITSNVQTSFTTEGFLGVTMTASLARPTQSTVAGSKASATKPTCQPADQVTSRESFNNRGEWITLAHCRNVDPDELFVKGAEQRKAVAICRHCPVVLQCRADALDNRVEFGVWGGMTERQRRALLRKHPEITSWADFFAGQLESAKAPR</sequence>
<dbReference type="EMBL" id="CP002857">
    <property type="protein sequence ID" value="AEI10385.1"/>
    <property type="molecule type" value="Genomic_DNA"/>
</dbReference>
<evidence type="ECO:0000256" key="8">
    <source>
        <dbReference type="ARBA" id="ARBA00023125"/>
    </source>
</evidence>
<evidence type="ECO:0000256" key="5">
    <source>
        <dbReference type="ARBA" id="ARBA00023004"/>
    </source>
</evidence>
<dbReference type="GO" id="GO:0045454">
    <property type="term" value="P:cell redox homeostasis"/>
    <property type="evidence" value="ECO:0007669"/>
    <property type="project" value="TreeGrafter"/>
</dbReference>
<dbReference type="GO" id="GO:0045892">
    <property type="term" value="P:negative regulation of DNA-templated transcription"/>
    <property type="evidence" value="ECO:0007669"/>
    <property type="project" value="TreeGrafter"/>
</dbReference>
<dbReference type="STRING" id="662755.CRES_2032"/>
<dbReference type="GO" id="GO:0003677">
    <property type="term" value="F:DNA binding"/>
    <property type="evidence" value="ECO:0007669"/>
    <property type="project" value="UniProtKB-UniRule"/>
</dbReference>
<evidence type="ECO:0000256" key="3">
    <source>
        <dbReference type="ARBA" id="ARBA00022485"/>
    </source>
</evidence>
<comment type="PTM">
    <text evidence="11">The Fe-S cluster can be nitrosylated by nitric oxide (NO).</text>
</comment>
<protein>
    <recommendedName>
        <fullName evidence="11">Transcriptional regulator WhiB</fullName>
    </recommendedName>
</protein>
<dbReference type="KEGG" id="crd:CRES_2032"/>
<comment type="subcellular location">
    <subcellularLocation>
        <location evidence="1 11">Cytoplasm</location>
    </subcellularLocation>
</comment>
<dbReference type="Pfam" id="PF02467">
    <property type="entry name" value="Whib"/>
    <property type="match status" value="1"/>
</dbReference>
<feature type="binding site" evidence="11">
    <location>
        <position position="70"/>
    </location>
    <ligand>
        <name>[4Fe-4S] cluster</name>
        <dbReference type="ChEBI" id="CHEBI:49883"/>
    </ligand>
</feature>
<gene>
    <name evidence="14" type="primary">whcA</name>
    <name evidence="11" type="synonym">whiB</name>
    <name evidence="14" type="ordered locus">CRES_2032</name>
</gene>
<dbReference type="eggNOG" id="ENOG5032TCV">
    <property type="taxonomic scope" value="Bacteria"/>
</dbReference>
<evidence type="ECO:0000256" key="4">
    <source>
        <dbReference type="ARBA" id="ARBA00022723"/>
    </source>
</evidence>
<feature type="binding site" evidence="11">
    <location>
        <position position="101"/>
    </location>
    <ligand>
        <name>[4Fe-4S] cluster</name>
        <dbReference type="ChEBI" id="CHEBI:49883"/>
    </ligand>
</feature>
<keyword evidence="4 11" id="KW-0479">Metal-binding</keyword>
<comment type="similarity">
    <text evidence="2 11">Belongs to the WhiB family.</text>
</comment>
<dbReference type="PANTHER" id="PTHR38839:SF7">
    <property type="entry name" value="TRANSCRIPTIONAL REGULATOR WHIB4"/>
    <property type="match status" value="1"/>
</dbReference>
<reference evidence="14 15" key="1">
    <citation type="journal article" date="2012" name="BMC Genomics">
        <title>Complete genome sequence, lifestyle, and multi-drug resistance of the human pathogen Corynebacterium resistens DSM 45100 isolated from blood samples of a leukemia patient.</title>
        <authorList>
            <person name="Schroder J."/>
            <person name="Maus I."/>
            <person name="Meyer K."/>
            <person name="Wordemann S."/>
            <person name="Blom J."/>
            <person name="Jaenicke S."/>
            <person name="Schneider J."/>
            <person name="Trost E."/>
            <person name="Tauch A."/>
        </authorList>
    </citation>
    <scope>NUCLEOTIDE SEQUENCE [LARGE SCALE GENOMIC DNA]</scope>
    <source>
        <strain evidence="15">DSM 45100 / JCM 12819 / CCUG 50093 / GTC 2026 / SICGH 158</strain>
    </source>
</reference>
<feature type="domain" description="4Fe-4S Wbl-type" evidence="13">
    <location>
        <begin position="69"/>
        <end position="125"/>
    </location>
</feature>
<evidence type="ECO:0000259" key="13">
    <source>
        <dbReference type="PROSITE" id="PS51674"/>
    </source>
</evidence>
<evidence type="ECO:0000313" key="15">
    <source>
        <dbReference type="Proteomes" id="UP000000492"/>
    </source>
</evidence>
<evidence type="ECO:0000256" key="10">
    <source>
        <dbReference type="ARBA" id="ARBA00023163"/>
    </source>
</evidence>
<dbReference type="GO" id="GO:0047134">
    <property type="term" value="F:protein-disulfide reductase [NAD(P)H] activity"/>
    <property type="evidence" value="ECO:0007669"/>
    <property type="project" value="TreeGrafter"/>
</dbReference>
<dbReference type="GO" id="GO:0035731">
    <property type="term" value="F:dinitrosyl-iron complex binding"/>
    <property type="evidence" value="ECO:0007669"/>
    <property type="project" value="UniProtKB-UniRule"/>
</dbReference>
<keyword evidence="10 11" id="KW-0804">Transcription</keyword>
<feature type="binding site" evidence="11">
    <location>
        <position position="92"/>
    </location>
    <ligand>
        <name>[4Fe-4S] cluster</name>
        <dbReference type="ChEBI" id="CHEBI:49883"/>
    </ligand>
</feature>
<evidence type="ECO:0000256" key="11">
    <source>
        <dbReference type="HAMAP-Rule" id="MF_01479"/>
    </source>
</evidence>
<keyword evidence="15" id="KW-1185">Reference proteome</keyword>
<evidence type="ECO:0000256" key="7">
    <source>
        <dbReference type="ARBA" id="ARBA00023015"/>
    </source>
</evidence>
<comment type="PTM">
    <text evidence="11">Upon Fe-S cluster removal intramolecular disulfide bonds are formed.</text>
</comment>
<dbReference type="HAMAP" id="MF_01479">
    <property type="entry name" value="WhiB"/>
    <property type="match status" value="1"/>
</dbReference>
<dbReference type="InterPro" id="IPR034768">
    <property type="entry name" value="4FE4S_WBL"/>
</dbReference>
<keyword evidence="3 11" id="KW-0004">4Fe-4S</keyword>
<keyword evidence="8 11" id="KW-0238">DNA-binding</keyword>
<keyword evidence="11" id="KW-0963">Cytoplasm</keyword>
<dbReference type="GO" id="GO:0005737">
    <property type="term" value="C:cytoplasm"/>
    <property type="evidence" value="ECO:0007669"/>
    <property type="project" value="UniProtKB-SubCell"/>
</dbReference>
<keyword evidence="7 11" id="KW-0805">Transcription regulation</keyword>
<dbReference type="GO" id="GO:0051539">
    <property type="term" value="F:4 iron, 4 sulfur cluster binding"/>
    <property type="evidence" value="ECO:0007669"/>
    <property type="project" value="UniProtKB-UniRule"/>
</dbReference>
<evidence type="ECO:0000256" key="2">
    <source>
        <dbReference type="ARBA" id="ARBA00006597"/>
    </source>
</evidence>
<feature type="region of interest" description="Disordered" evidence="12">
    <location>
        <begin position="33"/>
        <end position="53"/>
    </location>
</feature>
<evidence type="ECO:0000313" key="14">
    <source>
        <dbReference type="EMBL" id="AEI10385.1"/>
    </source>
</evidence>
<dbReference type="GO" id="GO:0046872">
    <property type="term" value="F:metal ion binding"/>
    <property type="evidence" value="ECO:0007669"/>
    <property type="project" value="UniProtKB-KW"/>
</dbReference>
<dbReference type="PANTHER" id="PTHR38839">
    <property type="entry name" value="TRANSCRIPTIONAL REGULATOR WHID-RELATED"/>
    <property type="match status" value="1"/>
</dbReference>
<evidence type="ECO:0000256" key="1">
    <source>
        <dbReference type="ARBA" id="ARBA00004496"/>
    </source>
</evidence>
<dbReference type="AlphaFoldDB" id="F8DXP8"/>
<proteinExistence type="inferred from homology"/>
<evidence type="ECO:0000256" key="6">
    <source>
        <dbReference type="ARBA" id="ARBA00023014"/>
    </source>
</evidence>
<feature type="binding site" evidence="11">
    <location>
        <position position="95"/>
    </location>
    <ligand>
        <name>[4Fe-4S] cluster</name>
        <dbReference type="ChEBI" id="CHEBI:49883"/>
    </ligand>
</feature>
<accession>F8DXP8</accession>
<comment type="function">
    <text evidence="11">Acts as a transcriptional regulator. Probably redox-responsive. The apo- but not holo-form probably binds DNA.</text>
</comment>
<comment type="cofactor">
    <cofactor evidence="11">
        <name>[4Fe-4S] cluster</name>
        <dbReference type="ChEBI" id="CHEBI:49883"/>
    </cofactor>
    <text evidence="11">Binds 1 [4Fe-4S] cluster per subunit. Following nitrosylation of the [4Fe-4S] cluster binds 1 [4Fe-8(NO)] cluster per subunit.</text>
</comment>
<dbReference type="PROSITE" id="PS51674">
    <property type="entry name" value="4FE4S_WBL"/>
    <property type="match status" value="1"/>
</dbReference>
<organism evidence="14 15">
    <name type="scientific">Corynebacterium resistens (strain DSM 45100 / JCM 12819 / GTC 2026 / SICGH 158)</name>
    <dbReference type="NCBI Taxonomy" id="662755"/>
    <lineage>
        <taxon>Bacteria</taxon>
        <taxon>Bacillati</taxon>
        <taxon>Actinomycetota</taxon>
        <taxon>Actinomycetes</taxon>
        <taxon>Mycobacteriales</taxon>
        <taxon>Corynebacteriaceae</taxon>
        <taxon>Corynebacterium</taxon>
    </lineage>
</organism>
<keyword evidence="5 11" id="KW-0408">Iron</keyword>
<evidence type="ECO:0000256" key="12">
    <source>
        <dbReference type="SAM" id="MobiDB-lite"/>
    </source>
</evidence>
<dbReference type="Proteomes" id="UP000000492">
    <property type="component" value="Chromosome"/>
</dbReference>
<keyword evidence="6 11" id="KW-0411">Iron-sulfur</keyword>
<evidence type="ECO:0000256" key="9">
    <source>
        <dbReference type="ARBA" id="ARBA00023157"/>
    </source>
</evidence>
<name>F8DXP8_CORRG</name>